<accession>A0ABS2Y4S1</accession>
<dbReference type="Proteomes" id="UP001166093">
    <property type="component" value="Unassembled WGS sequence"/>
</dbReference>
<feature type="compositionally biased region" description="Basic and acidic residues" evidence="1">
    <location>
        <begin position="474"/>
        <end position="487"/>
    </location>
</feature>
<evidence type="ECO:0000256" key="1">
    <source>
        <dbReference type="SAM" id="MobiDB-lite"/>
    </source>
</evidence>
<dbReference type="EMBL" id="JAAWVQ010105594">
    <property type="protein sequence ID" value="MBN3281145.1"/>
    <property type="molecule type" value="Genomic_DNA"/>
</dbReference>
<feature type="region of interest" description="Disordered" evidence="1">
    <location>
        <begin position="584"/>
        <end position="644"/>
    </location>
</feature>
<proteinExistence type="predicted"/>
<comment type="caution">
    <text evidence="2">The sequence shown here is derived from an EMBL/GenBank/DDBJ whole genome shotgun (WGS) entry which is preliminary data.</text>
</comment>
<sequence>MDPEPIPDHRDAAPECSSLVSAEAEGRPDPVPEAAGKSYINPSEQQEKDTMMVVGGEVETVTALADHGQGMERTAERENEYNGGATEIASDPVTGNEVSYHDFQAYPESGVISDLVVEAILDPDPAAALGEAEMETPLLEEPVATCDHTVHVEPDETEPIETGGEARTEIEPLPENKPVVDGVDTDLKDENAVGQSFVDSGPHCSSIATQDSNIIPILENEKLFGTDSVQNKDSDINSTDIVEPPVLLFEVNSAASETEELVVPQPFKVETQHGEPETKSMEGKGSVVVHTETIAELIPGSEVRVMLDHIIDDALVVSFRLGEKMFSGVLMDLSRRFGPYGIPVTVFPKREYRDKPYSMQLKTEAFQAETEKGQCEAIGDAPEDPAKNPLVQTNQWTSKPPPLFHEGAPYPPPLFIRDTYNQSIPQPLPRKIKRPKRKLYREEPTSIMNAIKLRPRQVLCDKCKNGILPEKKDVKRSHSDYRGEESKKRRNESVATVNKRLRSELKVEEKGRSTEGVKRHAAVVSKVSSVVQTKGGGSSRVVKVTAAASQVNSSRVQLNTKKVLQSKNVDHSKAQDVLKIAKEKVQKRQRDSGGDANMTGTAASKGTIQKVHFTRRLQNSSGNAAPLPPRIRIKPQSTATLTSC</sequence>
<feature type="region of interest" description="Disordered" evidence="1">
    <location>
        <begin position="474"/>
        <end position="497"/>
    </location>
</feature>
<feature type="compositionally biased region" description="Basic and acidic residues" evidence="1">
    <location>
        <begin position="584"/>
        <end position="593"/>
    </location>
</feature>
<evidence type="ECO:0000313" key="3">
    <source>
        <dbReference type="Proteomes" id="UP001166093"/>
    </source>
</evidence>
<protein>
    <submittedName>
        <fullName evidence="2">PWP2A protein</fullName>
    </submittedName>
</protein>
<reference evidence="2" key="1">
    <citation type="journal article" date="2021" name="Cell">
        <title>Tracing the genetic footprints of vertebrate landing in non-teleost ray-finned fishes.</title>
        <authorList>
            <person name="Bi X."/>
            <person name="Wang K."/>
            <person name="Yang L."/>
            <person name="Pan H."/>
            <person name="Jiang H."/>
            <person name="Wei Q."/>
            <person name="Fang M."/>
            <person name="Yu H."/>
            <person name="Zhu C."/>
            <person name="Cai Y."/>
            <person name="He Y."/>
            <person name="Gan X."/>
            <person name="Zeng H."/>
            <person name="Yu D."/>
            <person name="Zhu Y."/>
            <person name="Jiang H."/>
            <person name="Qiu Q."/>
            <person name="Yang H."/>
            <person name="Zhang Y.E."/>
            <person name="Wang W."/>
            <person name="Zhu M."/>
            <person name="He S."/>
            <person name="Zhang G."/>
        </authorList>
    </citation>
    <scope>NUCLEOTIDE SEQUENCE</scope>
    <source>
        <strain evidence="2">Pddl_001</strain>
    </source>
</reference>
<feature type="non-terminal residue" evidence="2">
    <location>
        <position position="1"/>
    </location>
</feature>
<organism evidence="2 3">
    <name type="scientific">Polyodon spathula</name>
    <name type="common">North American paddlefish</name>
    <name type="synonym">Squalus spathula</name>
    <dbReference type="NCBI Taxonomy" id="7913"/>
    <lineage>
        <taxon>Eukaryota</taxon>
        <taxon>Metazoa</taxon>
        <taxon>Chordata</taxon>
        <taxon>Craniata</taxon>
        <taxon>Vertebrata</taxon>
        <taxon>Euteleostomi</taxon>
        <taxon>Actinopterygii</taxon>
        <taxon>Chondrostei</taxon>
        <taxon>Acipenseriformes</taxon>
        <taxon>Polyodontidae</taxon>
        <taxon>Polyodon</taxon>
    </lineage>
</organism>
<gene>
    <name evidence="2" type="primary">Pwwp2a_1</name>
    <name evidence="2" type="ORF">GTO93_0021592</name>
</gene>
<feature type="compositionally biased region" description="Polar residues" evidence="1">
    <location>
        <begin position="635"/>
        <end position="644"/>
    </location>
</feature>
<name>A0ABS2Y4S1_POLSP</name>
<feature type="non-terminal residue" evidence="2">
    <location>
        <position position="644"/>
    </location>
</feature>
<feature type="compositionally biased region" description="Polar residues" evidence="1">
    <location>
        <begin position="598"/>
        <end position="607"/>
    </location>
</feature>
<keyword evidence="3" id="KW-1185">Reference proteome</keyword>
<evidence type="ECO:0000313" key="2">
    <source>
        <dbReference type="EMBL" id="MBN3281145.1"/>
    </source>
</evidence>
<feature type="region of interest" description="Disordered" evidence="1">
    <location>
        <begin position="20"/>
        <end position="49"/>
    </location>
</feature>